<evidence type="ECO:0000256" key="12">
    <source>
        <dbReference type="SAM" id="MobiDB-lite"/>
    </source>
</evidence>
<keyword evidence="14" id="KW-1185">Reference proteome</keyword>
<evidence type="ECO:0000256" key="4">
    <source>
        <dbReference type="ARBA" id="ARBA00022448"/>
    </source>
</evidence>
<keyword evidence="7" id="KW-0653">Protein transport</keyword>
<evidence type="ECO:0000313" key="13">
    <source>
        <dbReference type="EMBL" id="CAK5277285.1"/>
    </source>
</evidence>
<dbReference type="GO" id="GO:0005743">
    <property type="term" value="C:mitochondrial inner membrane"/>
    <property type="evidence" value="ECO:0007669"/>
    <property type="project" value="UniProtKB-SubCell"/>
</dbReference>
<keyword evidence="8" id="KW-1133">Transmembrane helix</keyword>
<keyword evidence="11" id="KW-0472">Membrane</keyword>
<feature type="region of interest" description="Disordered" evidence="12">
    <location>
        <begin position="384"/>
        <end position="407"/>
    </location>
</feature>
<evidence type="ECO:0000256" key="9">
    <source>
        <dbReference type="ARBA" id="ARBA00023010"/>
    </source>
</evidence>
<dbReference type="InterPro" id="IPR021056">
    <property type="entry name" value="Mt_import_IM_translocase_Tim54"/>
</dbReference>
<dbReference type="EMBL" id="CAVNYO010000419">
    <property type="protein sequence ID" value="CAK5277285.1"/>
    <property type="molecule type" value="Genomic_DNA"/>
</dbReference>
<name>A0AAD2K3R1_9AGAR</name>
<evidence type="ECO:0000256" key="7">
    <source>
        <dbReference type="ARBA" id="ARBA00022927"/>
    </source>
</evidence>
<evidence type="ECO:0000256" key="2">
    <source>
        <dbReference type="ARBA" id="ARBA00006355"/>
    </source>
</evidence>
<keyword evidence="4" id="KW-0813">Transport</keyword>
<dbReference type="GO" id="GO:0015031">
    <property type="term" value="P:protein transport"/>
    <property type="evidence" value="ECO:0007669"/>
    <property type="project" value="UniProtKB-KW"/>
</dbReference>
<comment type="similarity">
    <text evidence="2">Belongs to the TIM54 family.</text>
</comment>
<comment type="caution">
    <text evidence="13">The sequence shown here is derived from an EMBL/GenBank/DDBJ whole genome shotgun (WGS) entry which is preliminary data.</text>
</comment>
<keyword evidence="5" id="KW-0812">Transmembrane</keyword>
<accession>A0AAD2K3R1</accession>
<gene>
    <name evidence="13" type="ORF">MYCIT1_LOCUS26188</name>
</gene>
<proteinExistence type="inferred from homology"/>
<keyword evidence="10" id="KW-0496">Mitochondrion</keyword>
<keyword evidence="6" id="KW-0999">Mitochondrion inner membrane</keyword>
<sequence>MNGESSSTSASGIRTVLKYTGIPPSWLDKRPKLPSRNWLIFLSVTSSIVGLYVYDRKQCKVIRQEYVDRVKHLADETKSSLAYPRKVVVYGAKWPGDEDHDQTLKYFRKYVKPILVAAAVDYEMIGGKRQGDIADRVAEDIKARRRLEAGIDTEPEVNKQLPAYRTPVQARQDALEGGIMLIGRPTFKEFMAGLKRGWTEPMAKLDPDEALANDFAEDGTFDDDFEGDVAVGLEENSTPPPAERVLKPPPFPSFSEPENAPFASLPDVPPVPPLIVVPFVDRLGFFNIPMMIWDWFNLRHDVRNGAQAAYRLIQGNTRPFNAPPAETVRFADITSVSEGATSDLDFDRASESHLKSSLAKIPAETEKNREKYYSDLKTKLATARALARGTREPSKEEVSNPPPTEVELRDERLKKEKRWRGDVRGWLVVAPSTPVAWDERFRGLLKVYADKDEE</sequence>
<evidence type="ECO:0000256" key="3">
    <source>
        <dbReference type="ARBA" id="ARBA00020796"/>
    </source>
</evidence>
<dbReference type="Pfam" id="PF11711">
    <property type="entry name" value="Tim54"/>
    <property type="match status" value="1"/>
</dbReference>
<evidence type="ECO:0000256" key="8">
    <source>
        <dbReference type="ARBA" id="ARBA00022989"/>
    </source>
</evidence>
<evidence type="ECO:0000256" key="6">
    <source>
        <dbReference type="ARBA" id="ARBA00022792"/>
    </source>
</evidence>
<evidence type="ECO:0000256" key="11">
    <source>
        <dbReference type="ARBA" id="ARBA00023136"/>
    </source>
</evidence>
<dbReference type="AlphaFoldDB" id="A0AAD2K3R1"/>
<comment type="subcellular location">
    <subcellularLocation>
        <location evidence="1">Mitochondrion inner membrane</location>
        <topology evidence="1">Single-pass membrane protein</topology>
    </subcellularLocation>
</comment>
<evidence type="ECO:0000313" key="14">
    <source>
        <dbReference type="Proteomes" id="UP001295794"/>
    </source>
</evidence>
<evidence type="ECO:0000256" key="1">
    <source>
        <dbReference type="ARBA" id="ARBA00004434"/>
    </source>
</evidence>
<reference evidence="13" key="1">
    <citation type="submission" date="2023-11" db="EMBL/GenBank/DDBJ databases">
        <authorList>
            <person name="De Vega J J."/>
            <person name="De Vega J J."/>
        </authorList>
    </citation>
    <scope>NUCLEOTIDE SEQUENCE</scope>
</reference>
<evidence type="ECO:0000256" key="10">
    <source>
        <dbReference type="ARBA" id="ARBA00023128"/>
    </source>
</evidence>
<organism evidence="13 14">
    <name type="scientific">Mycena citricolor</name>
    <dbReference type="NCBI Taxonomy" id="2018698"/>
    <lineage>
        <taxon>Eukaryota</taxon>
        <taxon>Fungi</taxon>
        <taxon>Dikarya</taxon>
        <taxon>Basidiomycota</taxon>
        <taxon>Agaricomycotina</taxon>
        <taxon>Agaricomycetes</taxon>
        <taxon>Agaricomycetidae</taxon>
        <taxon>Agaricales</taxon>
        <taxon>Marasmiineae</taxon>
        <taxon>Mycenaceae</taxon>
        <taxon>Mycena</taxon>
    </lineage>
</organism>
<keyword evidence="9" id="KW-0811">Translocation</keyword>
<protein>
    <recommendedName>
        <fullName evidence="3">Mitochondrial import inner membrane translocase subunit TIM54</fullName>
    </recommendedName>
</protein>
<feature type="compositionally biased region" description="Basic and acidic residues" evidence="12">
    <location>
        <begin position="389"/>
        <end position="398"/>
    </location>
</feature>
<dbReference type="Proteomes" id="UP001295794">
    <property type="component" value="Unassembled WGS sequence"/>
</dbReference>
<evidence type="ECO:0000256" key="5">
    <source>
        <dbReference type="ARBA" id="ARBA00022692"/>
    </source>
</evidence>